<proteinExistence type="evidence at transcript level"/>
<dbReference type="InterPro" id="IPR046349">
    <property type="entry name" value="C1-like_sf"/>
</dbReference>
<dbReference type="SUPFAM" id="SSF57889">
    <property type="entry name" value="Cysteine-rich domain"/>
    <property type="match status" value="1"/>
</dbReference>
<accession>A0A0U2V1U4</accession>
<sequence>MLKAKITKPSRWPAQCDLCQELFLQGMKCKKRYQTHCQQIIPPSCGLPDALLYRPVCHCTG</sequence>
<name>A0A0U2V1U4_ACAPC</name>
<evidence type="ECO:0000313" key="1">
    <source>
        <dbReference type="EMBL" id="ALS04540.1"/>
    </source>
</evidence>
<dbReference type="EMBL" id="KT754706">
    <property type="protein sequence ID" value="ALS04540.1"/>
    <property type="molecule type" value="mRNA"/>
</dbReference>
<protein>
    <submittedName>
        <fullName evidence="1">Uncharacterized protein</fullName>
    </submittedName>
</protein>
<organism evidence="1">
    <name type="scientific">Acartia pacifica</name>
    <name type="common">Copepod</name>
    <dbReference type="NCBI Taxonomy" id="335913"/>
    <lineage>
        <taxon>Eukaryota</taxon>
        <taxon>Metazoa</taxon>
        <taxon>Ecdysozoa</taxon>
        <taxon>Arthropoda</taxon>
        <taxon>Crustacea</taxon>
        <taxon>Multicrustacea</taxon>
        <taxon>Hexanauplia</taxon>
        <taxon>Copepoda</taxon>
        <taxon>Calanoida</taxon>
        <taxon>Acartiidae</taxon>
        <taxon>Acartia</taxon>
    </lineage>
</organism>
<dbReference type="AlphaFoldDB" id="A0A0U2V1U4"/>
<reference evidence="1" key="1">
    <citation type="journal article" date="2015" name="Sci. Rep.">
        <title>Spliced leader RNA trans-splicing discovered in copepods.</title>
        <authorList>
            <person name="Yang F."/>
            <person name="Xu D."/>
            <person name="Zhuang Y."/>
            <person name="Yi X."/>
            <person name="Huang Y."/>
            <person name="Chen H."/>
            <person name="Lin S."/>
            <person name="Campbell D.A."/>
            <person name="Sturm N.R."/>
            <person name="Liu G."/>
            <person name="Zhang H."/>
        </authorList>
    </citation>
    <scope>NUCLEOTIDE SEQUENCE</scope>
</reference>